<proteinExistence type="predicted"/>
<dbReference type="Proteomes" id="UP000290288">
    <property type="component" value="Unassembled WGS sequence"/>
</dbReference>
<protein>
    <recommendedName>
        <fullName evidence="3">F-box domain-containing protein</fullName>
    </recommendedName>
</protein>
<organism evidence="1 2">
    <name type="scientific">Candolleomyces aberdarensis</name>
    <dbReference type="NCBI Taxonomy" id="2316362"/>
    <lineage>
        <taxon>Eukaryota</taxon>
        <taxon>Fungi</taxon>
        <taxon>Dikarya</taxon>
        <taxon>Basidiomycota</taxon>
        <taxon>Agaricomycotina</taxon>
        <taxon>Agaricomycetes</taxon>
        <taxon>Agaricomycetidae</taxon>
        <taxon>Agaricales</taxon>
        <taxon>Agaricineae</taxon>
        <taxon>Psathyrellaceae</taxon>
        <taxon>Candolleomyces</taxon>
    </lineage>
</organism>
<keyword evidence="2" id="KW-1185">Reference proteome</keyword>
<dbReference type="EMBL" id="SDEE01000280">
    <property type="protein sequence ID" value="RXW18232.1"/>
    <property type="molecule type" value="Genomic_DNA"/>
</dbReference>
<accession>A0A4Q2DGG9</accession>
<evidence type="ECO:0008006" key="3">
    <source>
        <dbReference type="Google" id="ProtNLM"/>
    </source>
</evidence>
<name>A0A4Q2DGG9_9AGAR</name>
<reference evidence="1 2" key="1">
    <citation type="submission" date="2019-01" db="EMBL/GenBank/DDBJ databases">
        <title>Draft genome sequence of Psathyrella aberdarensis IHI B618.</title>
        <authorList>
            <person name="Buettner E."/>
            <person name="Kellner H."/>
        </authorList>
    </citation>
    <scope>NUCLEOTIDE SEQUENCE [LARGE SCALE GENOMIC DNA]</scope>
    <source>
        <strain evidence="1 2">IHI B618</strain>
    </source>
</reference>
<gene>
    <name evidence="1" type="ORF">EST38_g7627</name>
</gene>
<evidence type="ECO:0000313" key="2">
    <source>
        <dbReference type="Proteomes" id="UP000290288"/>
    </source>
</evidence>
<sequence length="360" mass="39581">MNPRSPFVDDLIPLILDSTDHWWTPDYLRLACVSPSWLFYVRKRLYSCPYVCSFAAIASLARTLQENAELLPLVSGIELRPVCTKRSGEVLTAKQAAGIRFLLGLELKRIKLGGQLARRAERFLNMLAYAENVEELIVDGAGLEDAMGSLASLEWDESILYRFPSLKTVELANLELDIIPSSTPPSAHVPINHLILTNVDIASGSFLCQMGASIVSLSICAKSAYEYDEQVRLALENCGLQALTYQVCSSGKPERSFLDADANMTFTVRSLTLEGYVDSNFLADITLRCVELEELRVTGRSVAVTALEWADFIRGSSAPASLKRLGLPGGTNMPPYAKWSVEDTKEIHTVAASQGIQLVN</sequence>
<dbReference type="OrthoDB" id="3251638at2759"/>
<evidence type="ECO:0000313" key="1">
    <source>
        <dbReference type="EMBL" id="RXW18232.1"/>
    </source>
</evidence>
<dbReference type="STRING" id="2316362.A0A4Q2DGG9"/>
<dbReference type="AlphaFoldDB" id="A0A4Q2DGG9"/>
<comment type="caution">
    <text evidence="1">The sequence shown here is derived from an EMBL/GenBank/DDBJ whole genome shotgun (WGS) entry which is preliminary data.</text>
</comment>